<accession>U3P816</accession>
<dbReference type="GO" id="GO:0008804">
    <property type="term" value="F:carbamate kinase activity"/>
    <property type="evidence" value="ECO:0007669"/>
    <property type="project" value="InterPro"/>
</dbReference>
<reference evidence="6 7" key="1">
    <citation type="journal article" date="2013" name="Genome Announc.">
        <title>Complete Genome Sequence of Leifsonia xyli subsp. cynodontis Strain DSM46306, a Gram-Positive Bacterial Pathogen of Grasses.</title>
        <authorList>
            <person name="Monteiro-Vitorello C.B."/>
            <person name="Zerillo M.M."/>
            <person name="Van Sluys M.A."/>
            <person name="Camargo L.E."/>
            <person name="Kitajima J.P."/>
        </authorList>
    </citation>
    <scope>NUCLEOTIDE SEQUENCE [LARGE SCALE GENOMIC DNA]</scope>
    <source>
        <strain evidence="6 7">DSM 46306</strain>
    </source>
</reference>
<keyword evidence="7" id="KW-1185">Reference proteome</keyword>
<dbReference type="InterPro" id="IPR001048">
    <property type="entry name" value="Asp/Glu/Uridylate_kinase"/>
</dbReference>
<dbReference type="GO" id="GO:0019546">
    <property type="term" value="P:L-arginine deiminase pathway"/>
    <property type="evidence" value="ECO:0007669"/>
    <property type="project" value="TreeGrafter"/>
</dbReference>
<dbReference type="NCBIfam" id="NF009008">
    <property type="entry name" value="PRK12354.1"/>
    <property type="match status" value="1"/>
</dbReference>
<proteinExistence type="inferred from homology"/>
<dbReference type="PANTHER" id="PTHR30409:SF1">
    <property type="entry name" value="CARBAMATE KINASE-RELATED"/>
    <property type="match status" value="1"/>
</dbReference>
<dbReference type="GO" id="GO:0005829">
    <property type="term" value="C:cytosol"/>
    <property type="evidence" value="ECO:0007669"/>
    <property type="project" value="TreeGrafter"/>
</dbReference>
<evidence type="ECO:0000256" key="2">
    <source>
        <dbReference type="ARBA" id="ARBA00022679"/>
    </source>
</evidence>
<dbReference type="InterPro" id="IPR003964">
    <property type="entry name" value="Carb_kinase"/>
</dbReference>
<dbReference type="SUPFAM" id="SSF53633">
    <property type="entry name" value="Carbamate kinase-like"/>
    <property type="match status" value="1"/>
</dbReference>
<protein>
    <recommendedName>
        <fullName evidence="4">Carbamate kinase</fullName>
    </recommendedName>
</protein>
<dbReference type="AlphaFoldDB" id="U3P816"/>
<dbReference type="KEGG" id="lxy:O159_09530"/>
<evidence type="ECO:0000256" key="1">
    <source>
        <dbReference type="ARBA" id="ARBA00011066"/>
    </source>
</evidence>
<dbReference type="EMBL" id="CP006734">
    <property type="protein sequence ID" value="AGW41082.1"/>
    <property type="molecule type" value="Genomic_DNA"/>
</dbReference>
<dbReference type="PRINTS" id="PR01469">
    <property type="entry name" value="CARBMTKINASE"/>
</dbReference>
<dbReference type="PANTHER" id="PTHR30409">
    <property type="entry name" value="CARBAMATE KINASE"/>
    <property type="match status" value="1"/>
</dbReference>
<dbReference type="OrthoDB" id="9766717at2"/>
<evidence type="ECO:0000259" key="5">
    <source>
        <dbReference type="Pfam" id="PF00696"/>
    </source>
</evidence>
<keyword evidence="2 4" id="KW-0808">Transferase</keyword>
<evidence type="ECO:0000256" key="4">
    <source>
        <dbReference type="PIRNR" id="PIRNR000723"/>
    </source>
</evidence>
<dbReference type="HOGENOM" id="CLU_076278_0_1_11"/>
<name>U3P816_LEIXC</name>
<comment type="similarity">
    <text evidence="1 4">Belongs to the carbamate kinase family.</text>
</comment>
<evidence type="ECO:0000256" key="3">
    <source>
        <dbReference type="ARBA" id="ARBA00022777"/>
    </source>
</evidence>
<sequence length="314" mass="32446">MRLVIALGGNALLHRGEPPEAATQAARLAVAAPALARLAATHQVVFVHGNGPQIGLLARESAADPSLAAPYPLGLLSAATQGLIGSLLQQALHGADPDVATATVVTHVSIDSDDPALLTPEKFIGNVYDEHHARALARKHGWSIAPDGDGWRRVVSSPRPRQILEIDTCRTLLNAGTTVIMGGGGGIPLTHADDSDQLVDAVIDKDHTAALLGRLLHADKLVILTDVPGVIIGYRTPDATVLTDTTPPLARALDLPAGSMRPKVEAACDFVTVTGRPAVIGPLEHAEDVVAGVLGTRVNPAGQPDGAPMGNPAR</sequence>
<dbReference type="PATRIC" id="fig|1389489.3.peg.917"/>
<dbReference type="Pfam" id="PF00696">
    <property type="entry name" value="AA_kinase"/>
    <property type="match status" value="1"/>
</dbReference>
<dbReference type="STRING" id="1389489.O159_09530"/>
<dbReference type="PIRSF" id="PIRSF000723">
    <property type="entry name" value="Carbamate_kin"/>
    <property type="match status" value="1"/>
</dbReference>
<keyword evidence="3 4" id="KW-0418">Kinase</keyword>
<dbReference type="Proteomes" id="UP000016743">
    <property type="component" value="Chromosome"/>
</dbReference>
<dbReference type="CDD" id="cd04235">
    <property type="entry name" value="AAK_CK"/>
    <property type="match status" value="1"/>
</dbReference>
<dbReference type="RefSeq" id="WP_021754529.1">
    <property type="nucleotide sequence ID" value="NC_022438.1"/>
</dbReference>
<evidence type="ECO:0000313" key="6">
    <source>
        <dbReference type="EMBL" id="AGW41082.1"/>
    </source>
</evidence>
<feature type="domain" description="Aspartate/glutamate/uridylate kinase" evidence="5">
    <location>
        <begin position="1"/>
        <end position="280"/>
    </location>
</feature>
<evidence type="ECO:0000313" key="7">
    <source>
        <dbReference type="Proteomes" id="UP000016743"/>
    </source>
</evidence>
<dbReference type="eggNOG" id="COG0549">
    <property type="taxonomic scope" value="Bacteria"/>
</dbReference>
<dbReference type="Gene3D" id="3.40.1160.10">
    <property type="entry name" value="Acetylglutamate kinase-like"/>
    <property type="match status" value="1"/>
</dbReference>
<gene>
    <name evidence="6" type="ORF">O159_09530</name>
</gene>
<organism evidence="6 7">
    <name type="scientific">Leifsonia xyli subsp. cynodontis DSM 46306</name>
    <dbReference type="NCBI Taxonomy" id="1389489"/>
    <lineage>
        <taxon>Bacteria</taxon>
        <taxon>Bacillati</taxon>
        <taxon>Actinomycetota</taxon>
        <taxon>Actinomycetes</taxon>
        <taxon>Micrococcales</taxon>
        <taxon>Microbacteriaceae</taxon>
        <taxon>Leifsonia</taxon>
    </lineage>
</organism>
<dbReference type="InterPro" id="IPR036393">
    <property type="entry name" value="AceGlu_kinase-like_sf"/>
</dbReference>